<dbReference type="KEGG" id="dfo:Dform_00009"/>
<dbReference type="AlphaFoldDB" id="A0A1P8F4H1"/>
<keyword evidence="1" id="KW-0472">Membrane</keyword>
<dbReference type="STRING" id="1839801.Dform_00009"/>
<feature type="transmembrane region" description="Helical" evidence="1">
    <location>
        <begin position="39"/>
        <end position="58"/>
    </location>
</feature>
<evidence type="ECO:0000313" key="4">
    <source>
        <dbReference type="Proteomes" id="UP000185934"/>
    </source>
</evidence>
<accession>A0A1P8F4H1</accession>
<evidence type="ECO:0000313" key="3">
    <source>
        <dbReference type="EMBL" id="APV43375.1"/>
    </source>
</evidence>
<sequence length="93" mass="9834">MSLVLLNIADAVVSQFIVTSGAGTEGNALLIYWVTRREFVLIKAGASIVAAVLLWDLSRRAPKPMLVVTAIIVAIYILIVAWNILVAAGGSIA</sequence>
<evidence type="ECO:0000259" key="2">
    <source>
        <dbReference type="Pfam" id="PF18902"/>
    </source>
</evidence>
<reference evidence="4" key="1">
    <citation type="submission" date="2016-11" db="EMBL/GenBank/DDBJ databases">
        <title>Dehalogenimonas formicexedens sp. nov., a chlorinated alkane respiring bacterium isolated from contaminated groundwater.</title>
        <authorList>
            <person name="Key T.A."/>
            <person name="Bowman K.S."/>
            <person name="Lee I."/>
            <person name="Chun J."/>
            <person name="Albuquerque L."/>
            <person name="da Costa M.S."/>
            <person name="Rainey F.A."/>
            <person name="Moe W.M."/>
        </authorList>
    </citation>
    <scope>NUCLEOTIDE SEQUENCE [LARGE SCALE GENOMIC DNA]</scope>
    <source>
        <strain evidence="4">NSZ-14</strain>
    </source>
</reference>
<keyword evidence="1" id="KW-0812">Transmembrane</keyword>
<dbReference type="Proteomes" id="UP000185934">
    <property type="component" value="Chromosome"/>
</dbReference>
<organism evidence="3 4">
    <name type="scientific">Dehalogenimonas formicexedens</name>
    <dbReference type="NCBI Taxonomy" id="1839801"/>
    <lineage>
        <taxon>Bacteria</taxon>
        <taxon>Bacillati</taxon>
        <taxon>Chloroflexota</taxon>
        <taxon>Dehalococcoidia</taxon>
        <taxon>Dehalococcoidales</taxon>
        <taxon>Dehalococcoidaceae</taxon>
        <taxon>Dehalogenimonas</taxon>
    </lineage>
</organism>
<keyword evidence="4" id="KW-1185">Reference proteome</keyword>
<dbReference type="EMBL" id="CP018258">
    <property type="protein sequence ID" value="APV43375.1"/>
    <property type="molecule type" value="Genomic_DNA"/>
</dbReference>
<keyword evidence="1" id="KW-1133">Transmembrane helix</keyword>
<name>A0A1P8F4H1_9CHLR</name>
<protein>
    <recommendedName>
        <fullName evidence="2">DUF5658 domain-containing protein</fullName>
    </recommendedName>
</protein>
<proteinExistence type="predicted"/>
<feature type="transmembrane region" description="Helical" evidence="1">
    <location>
        <begin position="65"/>
        <end position="85"/>
    </location>
</feature>
<evidence type="ECO:0000256" key="1">
    <source>
        <dbReference type="SAM" id="Phobius"/>
    </source>
</evidence>
<dbReference type="InterPro" id="IPR043717">
    <property type="entry name" value="DUF5658"/>
</dbReference>
<dbReference type="Pfam" id="PF18902">
    <property type="entry name" value="DUF5658"/>
    <property type="match status" value="1"/>
</dbReference>
<gene>
    <name evidence="3" type="ORF">Dform_00009</name>
</gene>
<feature type="domain" description="DUF5658" evidence="2">
    <location>
        <begin position="3"/>
        <end position="86"/>
    </location>
</feature>